<dbReference type="NCBIfam" id="NF038402">
    <property type="entry name" value="TroA_like"/>
    <property type="match status" value="1"/>
</dbReference>
<dbReference type="PANTHER" id="PTHR30535">
    <property type="entry name" value="VITAMIN B12-BINDING PROTEIN"/>
    <property type="match status" value="1"/>
</dbReference>
<comment type="similarity">
    <text evidence="1">Belongs to the bacterial solute-binding protein 8 family.</text>
</comment>
<feature type="signal peptide" evidence="4">
    <location>
        <begin position="1"/>
        <end position="34"/>
    </location>
</feature>
<evidence type="ECO:0000313" key="7">
    <source>
        <dbReference type="Proteomes" id="UP000319865"/>
    </source>
</evidence>
<dbReference type="Pfam" id="PF01497">
    <property type="entry name" value="Peripla_BP_2"/>
    <property type="match status" value="1"/>
</dbReference>
<dbReference type="PANTHER" id="PTHR30535:SF34">
    <property type="entry name" value="MOLYBDATE-BINDING PROTEIN MOLA"/>
    <property type="match status" value="1"/>
</dbReference>
<protein>
    <submittedName>
        <fullName evidence="6">Iron complex transport system substrate-binding protein</fullName>
    </submittedName>
</protein>
<proteinExistence type="inferred from homology"/>
<comment type="caution">
    <text evidence="6">The sequence shown here is derived from an EMBL/GenBank/DDBJ whole genome shotgun (WGS) entry which is preliminary data.</text>
</comment>
<dbReference type="CDD" id="cd01143">
    <property type="entry name" value="YvrC"/>
    <property type="match status" value="1"/>
</dbReference>
<name>A0A543NZU6_9ACTN</name>
<sequence length="318" mass="32786">MFGSSHCATRSTSPALLALPAALALVLTGCGDSASDDEQAAPSSSADGAFPVTVTGADGELTLEEQPENIVSMSPSSTEMLFAIGAGDQVEAVDDNSNYPEDAPTTDLSAFTPNAEAIAEYAPDLVVLSNDQNGIVDALDALSIPTLLLPAAETLDDTYEQLETLGDATGHAEEADEVISDVQDRIAAAVESVSTDVEGMSVYHELGPELYSATSDTFIGSIYSMFGLENIADGAPDAAGGYPQLSAEYIAGQAPELIVLADTVCCEQSAETVAQRPAFGTLPAVQEGRILEADDDIASRWGPRIADFAESVAAALQG</sequence>
<gene>
    <name evidence="6" type="ORF">FHU33_4004</name>
</gene>
<evidence type="ECO:0000259" key="5">
    <source>
        <dbReference type="PROSITE" id="PS50983"/>
    </source>
</evidence>
<accession>A0A543NZU6</accession>
<dbReference type="SUPFAM" id="SSF53807">
    <property type="entry name" value="Helical backbone' metal receptor"/>
    <property type="match status" value="1"/>
</dbReference>
<evidence type="ECO:0000256" key="4">
    <source>
        <dbReference type="SAM" id="SignalP"/>
    </source>
</evidence>
<dbReference type="InterPro" id="IPR054828">
    <property type="entry name" value="Vit_B12_bind_prot"/>
</dbReference>
<keyword evidence="2 4" id="KW-0732">Signal</keyword>
<feature type="region of interest" description="Disordered" evidence="3">
    <location>
        <begin position="32"/>
        <end position="53"/>
    </location>
</feature>
<evidence type="ECO:0000256" key="3">
    <source>
        <dbReference type="SAM" id="MobiDB-lite"/>
    </source>
</evidence>
<evidence type="ECO:0000256" key="2">
    <source>
        <dbReference type="ARBA" id="ARBA00022729"/>
    </source>
</evidence>
<reference evidence="6 7" key="1">
    <citation type="submission" date="2019-06" db="EMBL/GenBank/DDBJ databases">
        <title>Sequencing the genomes of 1000 actinobacteria strains.</title>
        <authorList>
            <person name="Klenk H.-P."/>
        </authorList>
    </citation>
    <scope>NUCLEOTIDE SEQUENCE [LARGE SCALE GENOMIC DNA]</scope>
    <source>
        <strain evidence="6 7">DSM 46837</strain>
    </source>
</reference>
<dbReference type="InterPro" id="IPR050902">
    <property type="entry name" value="ABC_Transporter_SBP"/>
</dbReference>
<dbReference type="InterPro" id="IPR002491">
    <property type="entry name" value="ABC_transptr_periplasmic_BD"/>
</dbReference>
<dbReference type="Gene3D" id="3.40.50.1980">
    <property type="entry name" value="Nitrogenase molybdenum iron protein domain"/>
    <property type="match status" value="2"/>
</dbReference>
<feature type="chain" id="PRO_5039430065" evidence="4">
    <location>
        <begin position="35"/>
        <end position="318"/>
    </location>
</feature>
<evidence type="ECO:0000256" key="1">
    <source>
        <dbReference type="ARBA" id="ARBA00008814"/>
    </source>
</evidence>
<feature type="domain" description="Fe/B12 periplasmic-binding" evidence="5">
    <location>
        <begin position="69"/>
        <end position="318"/>
    </location>
</feature>
<organism evidence="6 7">
    <name type="scientific">Blastococcus colisei</name>
    <dbReference type="NCBI Taxonomy" id="1564162"/>
    <lineage>
        <taxon>Bacteria</taxon>
        <taxon>Bacillati</taxon>
        <taxon>Actinomycetota</taxon>
        <taxon>Actinomycetes</taxon>
        <taxon>Geodermatophilales</taxon>
        <taxon>Geodermatophilaceae</taxon>
        <taxon>Blastococcus</taxon>
    </lineage>
</organism>
<dbReference type="RefSeq" id="WP_246064013.1">
    <property type="nucleotide sequence ID" value="NZ_VFQE01000002.1"/>
</dbReference>
<dbReference type="EMBL" id="VFQE01000002">
    <property type="protein sequence ID" value="TQN37357.1"/>
    <property type="molecule type" value="Genomic_DNA"/>
</dbReference>
<dbReference type="Proteomes" id="UP000319865">
    <property type="component" value="Unassembled WGS sequence"/>
</dbReference>
<dbReference type="AlphaFoldDB" id="A0A543NZU6"/>
<dbReference type="PROSITE" id="PS50983">
    <property type="entry name" value="FE_B12_PBP"/>
    <property type="match status" value="1"/>
</dbReference>
<keyword evidence="7" id="KW-1185">Reference proteome</keyword>
<evidence type="ECO:0000313" key="6">
    <source>
        <dbReference type="EMBL" id="TQN37357.1"/>
    </source>
</evidence>
<dbReference type="GO" id="GO:0071281">
    <property type="term" value="P:cellular response to iron ion"/>
    <property type="evidence" value="ECO:0007669"/>
    <property type="project" value="TreeGrafter"/>
</dbReference>